<gene>
    <name evidence="1" type="ORF">G1H10_03345</name>
</gene>
<dbReference type="EMBL" id="JAAGOA010000002">
    <property type="protein sequence ID" value="NED99198.1"/>
    <property type="molecule type" value="Genomic_DNA"/>
</dbReference>
<dbReference type="Gene3D" id="2.30.110.10">
    <property type="entry name" value="Electron Transport, Fmn-binding Protein, Chain A"/>
    <property type="match status" value="1"/>
</dbReference>
<dbReference type="InterPro" id="IPR012349">
    <property type="entry name" value="Split_barrel_FMN-bd"/>
</dbReference>
<dbReference type="AlphaFoldDB" id="A0A6L9S2C5"/>
<dbReference type="RefSeq" id="WP_163732670.1">
    <property type="nucleotide sequence ID" value="NZ_JAAGOA010000002.1"/>
</dbReference>
<sequence>MPMDPDLVRVLKDVRVLELSTITKDGGVNTRPMAATWMPGTGRVFLTTPLATPQKVFNIRRDARVALFYSDFTGSGLSGAPAVLVQGTAEAPDVVAAPHDIPDYWGELFRKYPKLVDDFADDEARKAMDWYYWRLPISVGPDHVHTFDAAEFGGAWEPFPPENATMNEQIADAIQRYPTAVLCSRDERGYPFSTRAIVTGDPGSGNLRVQPTQPFAGRPGQANLLWHRHNGHSGEMHSLLVAGRVTNGDGTWTFVPERLPGEAESGHETNSYEAWIADARTRSQRYLERRGLEPPEIDWKAFAGYAPS</sequence>
<proteinExistence type="predicted"/>
<keyword evidence="2" id="KW-1185">Reference proteome</keyword>
<evidence type="ECO:0000313" key="1">
    <source>
        <dbReference type="EMBL" id="NED99198.1"/>
    </source>
</evidence>
<comment type="caution">
    <text evidence="1">The sequence shown here is derived from an EMBL/GenBank/DDBJ whole genome shotgun (WGS) entry which is preliminary data.</text>
</comment>
<accession>A0A6L9S2C5</accession>
<protein>
    <submittedName>
        <fullName evidence="1">Pyridoxamine 5'-phosphate oxidase family protein</fullName>
    </submittedName>
</protein>
<organism evidence="1 2">
    <name type="scientific">Phytoactinopolyspora halotolerans</name>
    <dbReference type="NCBI Taxonomy" id="1981512"/>
    <lineage>
        <taxon>Bacteria</taxon>
        <taxon>Bacillati</taxon>
        <taxon>Actinomycetota</taxon>
        <taxon>Actinomycetes</taxon>
        <taxon>Jiangellales</taxon>
        <taxon>Jiangellaceae</taxon>
        <taxon>Phytoactinopolyspora</taxon>
    </lineage>
</organism>
<dbReference type="SUPFAM" id="SSF50475">
    <property type="entry name" value="FMN-binding split barrel"/>
    <property type="match status" value="1"/>
</dbReference>
<reference evidence="1 2" key="1">
    <citation type="submission" date="2020-02" db="EMBL/GenBank/DDBJ databases">
        <authorList>
            <person name="Li X.-J."/>
            <person name="Han X.-M."/>
        </authorList>
    </citation>
    <scope>NUCLEOTIDE SEQUENCE [LARGE SCALE GENOMIC DNA]</scope>
    <source>
        <strain evidence="1 2">CCTCC AB 2017055</strain>
    </source>
</reference>
<evidence type="ECO:0000313" key="2">
    <source>
        <dbReference type="Proteomes" id="UP000475214"/>
    </source>
</evidence>
<dbReference type="Proteomes" id="UP000475214">
    <property type="component" value="Unassembled WGS sequence"/>
</dbReference>
<name>A0A6L9S2C5_9ACTN</name>